<organism evidence="1 2">
    <name type="scientific">Rhodonellum psychrophilum GCM71 = DSM 17998</name>
    <dbReference type="NCBI Taxonomy" id="1123057"/>
    <lineage>
        <taxon>Bacteria</taxon>
        <taxon>Pseudomonadati</taxon>
        <taxon>Bacteroidota</taxon>
        <taxon>Cytophagia</taxon>
        <taxon>Cytophagales</taxon>
        <taxon>Cytophagaceae</taxon>
        <taxon>Rhodonellum</taxon>
    </lineage>
</organism>
<evidence type="ECO:0000313" key="2">
    <source>
        <dbReference type="Proteomes" id="UP000016843"/>
    </source>
</evidence>
<keyword evidence="2" id="KW-1185">Reference proteome</keyword>
<accession>U5BZF8</accession>
<evidence type="ECO:0000313" key="1">
    <source>
        <dbReference type="EMBL" id="ERM82934.1"/>
    </source>
</evidence>
<dbReference type="AlphaFoldDB" id="U5BZF8"/>
<gene>
    <name evidence="1" type="ORF">P872_04795</name>
</gene>
<dbReference type="EMBL" id="AWXR01000019">
    <property type="protein sequence ID" value="ERM82934.1"/>
    <property type="molecule type" value="Genomic_DNA"/>
</dbReference>
<sequence length="45" mass="5310">MSIKALGQTQGFFFEKEILGFQKIEKNDSLNFPKQIRPNHEFHES</sequence>
<comment type="caution">
    <text evidence="1">The sequence shown here is derived from an EMBL/GenBank/DDBJ whole genome shotgun (WGS) entry which is preliminary data.</text>
</comment>
<protein>
    <submittedName>
        <fullName evidence="1">Uncharacterized protein</fullName>
    </submittedName>
</protein>
<dbReference type="Proteomes" id="UP000016843">
    <property type="component" value="Unassembled WGS sequence"/>
</dbReference>
<reference evidence="1 2" key="1">
    <citation type="journal article" date="2013" name="Genome Announc.">
        <title>Draft Genome Sequence of the Psychrophilic and Alkaliphilic Rhodonellum psychrophilum Strain GCM71T.</title>
        <authorList>
            <person name="Hauptmann A.L."/>
            <person name="Glaring M.A."/>
            <person name="Hallin P.F."/>
            <person name="Prieme A."/>
            <person name="Stougaard P."/>
        </authorList>
    </citation>
    <scope>NUCLEOTIDE SEQUENCE [LARGE SCALE GENOMIC DNA]</scope>
    <source>
        <strain evidence="1 2">GCM71</strain>
    </source>
</reference>
<name>U5BZF8_9BACT</name>
<proteinExistence type="predicted"/>